<gene>
    <name evidence="1" type="ORF">NIES4072_56150</name>
</gene>
<dbReference type="AlphaFoldDB" id="A0A2R5FT34"/>
<evidence type="ECO:0000313" key="1">
    <source>
        <dbReference type="EMBL" id="GBG21926.1"/>
    </source>
</evidence>
<sequence length="36" mass="4251">MSFLLNISRIENNLDTKAVHILSDRENSIQARCYER</sequence>
<evidence type="ECO:0000313" key="2">
    <source>
        <dbReference type="Proteomes" id="UP000245124"/>
    </source>
</evidence>
<proteinExistence type="predicted"/>
<organism evidence="1 2">
    <name type="scientific">Nostoc commune NIES-4072</name>
    <dbReference type="NCBI Taxonomy" id="2005467"/>
    <lineage>
        <taxon>Bacteria</taxon>
        <taxon>Bacillati</taxon>
        <taxon>Cyanobacteriota</taxon>
        <taxon>Cyanophyceae</taxon>
        <taxon>Nostocales</taxon>
        <taxon>Nostocaceae</taxon>
        <taxon>Nostoc</taxon>
    </lineage>
</organism>
<keyword evidence="2" id="KW-1185">Reference proteome</keyword>
<name>A0A2R5FT34_NOSCO</name>
<reference evidence="1 2" key="1">
    <citation type="submission" date="2017-06" db="EMBL/GenBank/DDBJ databases">
        <title>Genome sequencing of cyanobaciteial culture collection at National Institute for Environmental Studies (NIES).</title>
        <authorList>
            <person name="Hirose Y."/>
            <person name="Shimura Y."/>
            <person name="Fujisawa T."/>
            <person name="Nakamura Y."/>
            <person name="Kawachi M."/>
        </authorList>
    </citation>
    <scope>NUCLEOTIDE SEQUENCE [LARGE SCALE GENOMIC DNA]</scope>
    <source>
        <strain evidence="1 2">NIES-4072</strain>
    </source>
</reference>
<dbReference type="Proteomes" id="UP000245124">
    <property type="component" value="Unassembled WGS sequence"/>
</dbReference>
<protein>
    <submittedName>
        <fullName evidence="1">Uncharacterized protein</fullName>
    </submittedName>
</protein>
<comment type="caution">
    <text evidence="1">The sequence shown here is derived from an EMBL/GenBank/DDBJ whole genome shotgun (WGS) entry which is preliminary data.</text>
</comment>
<dbReference type="EMBL" id="BDUD01000001">
    <property type="protein sequence ID" value="GBG21926.1"/>
    <property type="molecule type" value="Genomic_DNA"/>
</dbReference>
<accession>A0A2R5FT34</accession>